<evidence type="ECO:0000256" key="2">
    <source>
        <dbReference type="SAM" id="Phobius"/>
    </source>
</evidence>
<reference evidence="3 4" key="1">
    <citation type="submission" date="2024-08" db="EMBL/GenBank/DDBJ databases">
        <title>Whole-genome sequencing of halo(alkali)philic microorganisms from hypersaline lakes.</title>
        <authorList>
            <person name="Sorokin D.Y."/>
            <person name="Merkel A.Y."/>
            <person name="Messina E."/>
            <person name="Yakimov M."/>
        </authorList>
    </citation>
    <scope>NUCLEOTIDE SEQUENCE [LARGE SCALE GENOMIC DNA]</scope>
    <source>
        <strain evidence="3 4">Cl-TMA</strain>
    </source>
</reference>
<evidence type="ECO:0000313" key="4">
    <source>
        <dbReference type="Proteomes" id="UP001575181"/>
    </source>
</evidence>
<protein>
    <recommendedName>
        <fullName evidence="5">DUF748 domain-containing protein</fullName>
    </recommendedName>
</protein>
<dbReference type="EMBL" id="JBGUAW010000005">
    <property type="protein sequence ID" value="MFA9460917.1"/>
    <property type="molecule type" value="Genomic_DNA"/>
</dbReference>
<feature type="transmembrane region" description="Helical" evidence="2">
    <location>
        <begin position="20"/>
        <end position="41"/>
    </location>
</feature>
<dbReference type="Proteomes" id="UP001575181">
    <property type="component" value="Unassembled WGS sequence"/>
</dbReference>
<gene>
    <name evidence="3" type="ORF">ACERLL_08775</name>
</gene>
<evidence type="ECO:0000256" key="1">
    <source>
        <dbReference type="SAM" id="MobiDB-lite"/>
    </source>
</evidence>
<keyword evidence="2" id="KW-0472">Membrane</keyword>
<keyword evidence="2" id="KW-1133">Transmembrane helix</keyword>
<feature type="region of interest" description="Disordered" evidence="1">
    <location>
        <begin position="135"/>
        <end position="160"/>
    </location>
</feature>
<comment type="caution">
    <text evidence="3">The sequence shown here is derived from an EMBL/GenBank/DDBJ whole genome shotgun (WGS) entry which is preliminary data.</text>
</comment>
<proteinExistence type="predicted"/>
<keyword evidence="2" id="KW-0812">Transmembrane</keyword>
<sequence>MSGDGGNLRRAGRPWLRYGLYALAGLGAFGAAVLVAVYFALRSPAVMDRLLPVASDVLESTAGVALRAERVRIDLLSGAELRGLEVRWTDPQRGEAVAAVDAVSLAFRPGDLLGGRLFVERLRVAGLDLDADLRLPASSGAEPSEPEGAAPVPGGDADTPAEPAWRGLAKALAAPPLALRAEELAVTDSRVDLRVVRSGRILRYRTPVALRGSARWAADGLRASTRLDLGAGEDAAPGTLFLDGAGEGASLAAEARPALSLALDWTLERADSGWALRVDPLRQRFQLAGARVTGRSPDGPVRAELAVLDLRARLSAATSGTAPTDGAGPAAIFPLRTNLTLRAGLDGLDAAAGGRRLRLERYRLQVDGENHAPDPDHLLADFRLTGRQELSLPGASLDAGGGPRAALEGFRLRSGWKLRDGDNPEGRMPPPFTFEVGLQGGADRLTASLPGGEAAPAALRLDAPSHAFRLTGSVDRPGDLLAALRAELRGDLGLDSLEVRKQGAEGKRVLRMAGPGLTVNGSFAEGAGSLQADLDLPGIRTPLVKRSFRAGLRARAESDAALERPSAGLALHLDGERLASLSASARDEAGTLRLDHRLAARLGAGLAGYHAAAVPLRRLGGLRLEWEGEQRLEHGAESVLDADFGAVDAWPAEGTGLLSVAQLGEPAEALPAWGEPLRLDYRLARAGDYTAELALTAPALRVPPLEEPVHLKLYTHQGADWPLTEARAYGLAWLEGERLFSYGLSLDNAPGDFRLRTGLGLAADPDWAAHWSALKPLERAGRLDTGVSLRTRVAHPHDSILALRPGALDGVAVEADLSLALAQGQAGSLLRLHQPLVLREHLEWSPEHAHLRGGLRLPSAVVPGRLAAEGLALDHHARMRPGRAPDSGRLEAGLEAARLALPGGESGTQRDLAPLAVPLRLTVEGARDGGDAELEKLALALGGGLAALEAAGRFATDGGEGALSGRLTLRPREEMWQAPALSGSGTLQAPWQVTWMDRRRFALEGRLVFRDLGLRSDRFRLAGLSGEIPFHEELERTDSGGLRFAYLAEADPFQRVAFSRVRPYLDQSFRLDARKLEAGGVAAGPLRASLDMEQNLLRLRRFELGLLGGHLGGELYLDATPGAMRVGFLGRVSQVDLRPLLADEAGAAQRAYAPVSARAAVSLDVARLLLEGRVDITRITRAQLLQVLALLDPAQEDPQLDRIRSALRVAHPQRVSLRMRNSLLDLEVALSALKEPIRVRGVPLTPLLQRYAADTLRMADRFPLEE</sequence>
<keyword evidence="4" id="KW-1185">Reference proteome</keyword>
<evidence type="ECO:0008006" key="5">
    <source>
        <dbReference type="Google" id="ProtNLM"/>
    </source>
</evidence>
<organism evidence="3 4">
    <name type="scientific">Thiohalorhabdus methylotrophus</name>
    <dbReference type="NCBI Taxonomy" id="3242694"/>
    <lineage>
        <taxon>Bacteria</taxon>
        <taxon>Pseudomonadati</taxon>
        <taxon>Pseudomonadota</taxon>
        <taxon>Gammaproteobacteria</taxon>
        <taxon>Thiohalorhabdales</taxon>
        <taxon>Thiohalorhabdaceae</taxon>
        <taxon>Thiohalorhabdus</taxon>
    </lineage>
</organism>
<evidence type="ECO:0000313" key="3">
    <source>
        <dbReference type="EMBL" id="MFA9460917.1"/>
    </source>
</evidence>
<name>A0ABV4TUH8_9GAMM</name>
<accession>A0ABV4TUH8</accession>
<dbReference type="RefSeq" id="WP_373655701.1">
    <property type="nucleotide sequence ID" value="NZ_JBGUAW010000005.1"/>
</dbReference>